<name>A0A5J4TPZ2_9EUKA</name>
<dbReference type="Proteomes" id="UP000324800">
    <property type="component" value="Unassembled WGS sequence"/>
</dbReference>
<proteinExistence type="predicted"/>
<comment type="caution">
    <text evidence="1">The sequence shown here is derived from an EMBL/GenBank/DDBJ whole genome shotgun (WGS) entry which is preliminary data.</text>
</comment>
<dbReference type="AlphaFoldDB" id="A0A5J4TPZ2"/>
<protein>
    <submittedName>
        <fullName evidence="1">Uncharacterized protein</fullName>
    </submittedName>
</protein>
<evidence type="ECO:0000313" key="1">
    <source>
        <dbReference type="EMBL" id="KAA6359963.1"/>
    </source>
</evidence>
<dbReference type="EMBL" id="SNRW01027625">
    <property type="protein sequence ID" value="KAA6359963.1"/>
    <property type="molecule type" value="Genomic_DNA"/>
</dbReference>
<gene>
    <name evidence="1" type="ORF">EZS28_044510</name>
</gene>
<evidence type="ECO:0000313" key="2">
    <source>
        <dbReference type="Proteomes" id="UP000324800"/>
    </source>
</evidence>
<accession>A0A5J4TPZ2</accession>
<organism evidence="1 2">
    <name type="scientific">Streblomastix strix</name>
    <dbReference type="NCBI Taxonomy" id="222440"/>
    <lineage>
        <taxon>Eukaryota</taxon>
        <taxon>Metamonada</taxon>
        <taxon>Preaxostyla</taxon>
        <taxon>Oxymonadida</taxon>
        <taxon>Streblomastigidae</taxon>
        <taxon>Streblomastix</taxon>
    </lineage>
</organism>
<sequence length="101" mass="12193">MIRLIQVSYVAFWNGKLGKILDTTDDGGKEIFFIPTLKEIETVRRKRELKRTQEQLRYEDSMKTIKPRKAPKFNEEMTLENKRELPYYFNNQLDKYVVEDD</sequence>
<reference evidence="1 2" key="1">
    <citation type="submission" date="2019-03" db="EMBL/GenBank/DDBJ databases">
        <title>Single cell metagenomics reveals metabolic interactions within the superorganism composed of flagellate Streblomastix strix and complex community of Bacteroidetes bacteria on its surface.</title>
        <authorList>
            <person name="Treitli S.C."/>
            <person name="Kolisko M."/>
            <person name="Husnik F."/>
            <person name="Keeling P."/>
            <person name="Hampl V."/>
        </authorList>
    </citation>
    <scope>NUCLEOTIDE SEQUENCE [LARGE SCALE GENOMIC DNA]</scope>
    <source>
        <strain evidence="1">ST1C</strain>
    </source>
</reference>